<evidence type="ECO:0000313" key="2">
    <source>
        <dbReference type="EMBL" id="MFD2638654.1"/>
    </source>
</evidence>
<reference evidence="3" key="1">
    <citation type="journal article" date="2019" name="Int. J. Syst. Evol. Microbiol.">
        <title>The Global Catalogue of Microorganisms (GCM) 10K type strain sequencing project: providing services to taxonomists for standard genome sequencing and annotation.</title>
        <authorList>
            <consortium name="The Broad Institute Genomics Platform"/>
            <consortium name="The Broad Institute Genome Sequencing Center for Infectious Disease"/>
            <person name="Wu L."/>
            <person name="Ma J."/>
        </authorList>
    </citation>
    <scope>NUCLEOTIDE SEQUENCE [LARGE SCALE GENOMIC DNA]</scope>
    <source>
        <strain evidence="3">TISTR 1571</strain>
    </source>
</reference>
<feature type="transmembrane region" description="Helical" evidence="1">
    <location>
        <begin position="81"/>
        <end position="103"/>
    </location>
</feature>
<keyword evidence="3" id="KW-1185">Reference proteome</keyword>
<dbReference type="EMBL" id="JBHUMZ010000019">
    <property type="protein sequence ID" value="MFD2638654.1"/>
    <property type="molecule type" value="Genomic_DNA"/>
</dbReference>
<feature type="transmembrane region" description="Helical" evidence="1">
    <location>
        <begin position="161"/>
        <end position="181"/>
    </location>
</feature>
<proteinExistence type="predicted"/>
<dbReference type="Pfam" id="PF11667">
    <property type="entry name" value="DUF3267"/>
    <property type="match status" value="1"/>
</dbReference>
<comment type="caution">
    <text evidence="2">The sequence shown here is derived from an EMBL/GenBank/DDBJ whole genome shotgun (WGS) entry which is preliminary data.</text>
</comment>
<keyword evidence="1" id="KW-0812">Transmembrane</keyword>
<dbReference type="InterPro" id="IPR021683">
    <property type="entry name" value="DUF3267"/>
</dbReference>
<feature type="transmembrane region" description="Helical" evidence="1">
    <location>
        <begin position="32"/>
        <end position="54"/>
    </location>
</feature>
<dbReference type="RefSeq" id="WP_054752381.1">
    <property type="nucleotide sequence ID" value="NZ_JBHUMZ010000019.1"/>
</dbReference>
<organism evidence="2 3">
    <name type="scientific">Piscibacillus salipiscarius</name>
    <dbReference type="NCBI Taxonomy" id="299480"/>
    <lineage>
        <taxon>Bacteria</taxon>
        <taxon>Bacillati</taxon>
        <taxon>Bacillota</taxon>
        <taxon>Bacilli</taxon>
        <taxon>Bacillales</taxon>
        <taxon>Bacillaceae</taxon>
        <taxon>Piscibacillus</taxon>
    </lineage>
</organism>
<evidence type="ECO:0000256" key="1">
    <source>
        <dbReference type="SAM" id="Phobius"/>
    </source>
</evidence>
<accession>A0ABW5Q9U5</accession>
<keyword evidence="1" id="KW-1133">Transmembrane helix</keyword>
<feature type="transmembrane region" description="Helical" evidence="1">
    <location>
        <begin position="130"/>
        <end position="155"/>
    </location>
</feature>
<evidence type="ECO:0000313" key="3">
    <source>
        <dbReference type="Proteomes" id="UP001597452"/>
    </source>
</evidence>
<protein>
    <submittedName>
        <fullName evidence="2">DUF3267 domain-containing protein</fullName>
    </submittedName>
</protein>
<dbReference type="Proteomes" id="UP001597452">
    <property type="component" value="Unassembled WGS sequence"/>
</dbReference>
<name>A0ABW5Q9U5_9BACI</name>
<gene>
    <name evidence="2" type="ORF">ACFSW4_07255</name>
</gene>
<keyword evidence="1" id="KW-0472">Membrane</keyword>
<sequence>MKIKFGLPKEDPTFDEELIGDKWTPLKEPKSIGLASLLSIPFMLINLIICWVVIEATSGLSLKDFGVTDSSVTISINGSHLLWLLGLIVVHELIHLIFVPHFIKSKKTYIGITWQAGFVLTEDIISRSRFLVISFAPFIVLSILLPIVLSLVGMLTPLMKVLILFNAIASCVDMLNVYLIMTQVPKKGRLINNGFKTYWKAA</sequence>